<organism evidence="2 3">
    <name type="scientific">Phanerochaete sordida</name>
    <dbReference type="NCBI Taxonomy" id="48140"/>
    <lineage>
        <taxon>Eukaryota</taxon>
        <taxon>Fungi</taxon>
        <taxon>Dikarya</taxon>
        <taxon>Basidiomycota</taxon>
        <taxon>Agaricomycotina</taxon>
        <taxon>Agaricomycetes</taxon>
        <taxon>Polyporales</taxon>
        <taxon>Phanerochaetaceae</taxon>
        <taxon>Phanerochaete</taxon>
    </lineage>
</organism>
<feature type="compositionally biased region" description="Basic and acidic residues" evidence="1">
    <location>
        <begin position="248"/>
        <end position="264"/>
    </location>
</feature>
<feature type="region of interest" description="Disordered" evidence="1">
    <location>
        <begin position="57"/>
        <end position="386"/>
    </location>
</feature>
<name>A0A9P3LHF5_9APHY</name>
<sequence>MQRIRKISESLTGGNPQNNPPPPRPAIGRPQKLQKRGRRLSDAAADVVTSVRNTFTRTGSDSFLGEQARNKLRRKSSDSVLGQPSRPGSGLRRTPSIQRCQRVVSRDQPIDRQKIGSPEPVRAPREDDWEATLDKMAQHDLQIRQRKRSQDTPPPRHRKVSQNLAVTAASNSKLGPVADCRPLDRAATRKPGAPREPFNVSTSLLGPSALPSRAEKALESPTDFVYMLPPNPETAGTSLQRKSRLRTQQREITEHTTIECRTPEPTRATEVPVRATTPLGRHSVSNRRMFAPSASRSSGHARHSPPKVEEVDAFKRFPSAEPSAPSMSRQTSHPPPPFNHASSSRHASSYVPQQPRPEPRQRSATAPAPTEPRIRPERAVGADPWDATKDARLYAWLDDTTPRLPGAPPPVPPKTAIYNPFVSRTRSVYSTSSVASPSERAAPVPTIHTAHRAGARPVVEHAADPRALAAARAAERESMHRAAVERDSLYTEVDGVEYVRERTPAPKAVRELRRGDTHGGSTRSNGSSARTDSYHTAVEGEAHGHARARR</sequence>
<feature type="compositionally biased region" description="Basic and acidic residues" evidence="1">
    <location>
        <begin position="104"/>
        <end position="114"/>
    </location>
</feature>
<evidence type="ECO:0000256" key="1">
    <source>
        <dbReference type="SAM" id="MobiDB-lite"/>
    </source>
</evidence>
<feature type="compositionally biased region" description="Basic and acidic residues" evidence="1">
    <location>
        <begin position="501"/>
        <end position="517"/>
    </location>
</feature>
<feature type="compositionally biased region" description="Polar residues" evidence="1">
    <location>
        <begin position="519"/>
        <end position="531"/>
    </location>
</feature>
<dbReference type="EMBL" id="BPQB01000044">
    <property type="protein sequence ID" value="GJE94918.1"/>
    <property type="molecule type" value="Genomic_DNA"/>
</dbReference>
<feature type="compositionally biased region" description="Polar residues" evidence="1">
    <location>
        <begin position="161"/>
        <end position="173"/>
    </location>
</feature>
<gene>
    <name evidence="2" type="ORF">PsYK624_110940</name>
</gene>
<proteinExistence type="predicted"/>
<evidence type="ECO:0000313" key="2">
    <source>
        <dbReference type="EMBL" id="GJE94918.1"/>
    </source>
</evidence>
<protein>
    <submittedName>
        <fullName evidence="2">Uncharacterized protein</fullName>
    </submittedName>
</protein>
<feature type="compositionally biased region" description="Polar residues" evidence="1">
    <location>
        <begin position="340"/>
        <end position="351"/>
    </location>
</feature>
<feature type="region of interest" description="Disordered" evidence="1">
    <location>
        <begin position="501"/>
        <end position="550"/>
    </location>
</feature>
<feature type="compositionally biased region" description="Basic and acidic residues" evidence="1">
    <location>
        <begin position="122"/>
        <end position="143"/>
    </location>
</feature>
<feature type="compositionally biased region" description="Basic and acidic residues" evidence="1">
    <location>
        <begin position="372"/>
        <end position="386"/>
    </location>
</feature>
<comment type="caution">
    <text evidence="2">The sequence shown here is derived from an EMBL/GenBank/DDBJ whole genome shotgun (WGS) entry which is preliminary data.</text>
</comment>
<feature type="region of interest" description="Disordered" evidence="1">
    <location>
        <begin position="1"/>
        <end position="45"/>
    </location>
</feature>
<feature type="compositionally biased region" description="Basic and acidic residues" evidence="1">
    <location>
        <begin position="306"/>
        <end position="315"/>
    </location>
</feature>
<accession>A0A9P3LHF5</accession>
<dbReference type="AlphaFoldDB" id="A0A9P3LHF5"/>
<dbReference type="Proteomes" id="UP000703269">
    <property type="component" value="Unassembled WGS sequence"/>
</dbReference>
<evidence type="ECO:0000313" key="3">
    <source>
        <dbReference type="Proteomes" id="UP000703269"/>
    </source>
</evidence>
<reference evidence="2 3" key="1">
    <citation type="submission" date="2021-08" db="EMBL/GenBank/DDBJ databases">
        <title>Draft Genome Sequence of Phanerochaete sordida strain YK-624.</title>
        <authorList>
            <person name="Mori T."/>
            <person name="Dohra H."/>
            <person name="Suzuki T."/>
            <person name="Kawagishi H."/>
            <person name="Hirai H."/>
        </authorList>
    </citation>
    <scope>NUCLEOTIDE SEQUENCE [LARGE SCALE GENOMIC DNA]</scope>
    <source>
        <strain evidence="2 3">YK-624</strain>
    </source>
</reference>
<keyword evidence="3" id="KW-1185">Reference proteome</keyword>